<feature type="compositionally biased region" description="Polar residues" evidence="1">
    <location>
        <begin position="225"/>
        <end position="238"/>
    </location>
</feature>
<evidence type="ECO:0000256" key="1">
    <source>
        <dbReference type="SAM" id="MobiDB-lite"/>
    </source>
</evidence>
<dbReference type="Gene3D" id="2.180.10.10">
    <property type="entry name" value="RHS repeat-associated core"/>
    <property type="match status" value="1"/>
</dbReference>
<sequence>MNCDISSRLLIIRKLRGNSSVCLQDTVYTRDPLDRVNPVIENAQQASYLNNTIIWPSFHYTYDAIGHLTAVEERQQIDYRNRGGQRFQSREHVRLYAGQHSGHGNSGLKMSRDLPIQYRSCSYDESSAMGLNATSNRLFQTETKHNLDVYHYDEKSTGSGCIASVSGFRCFTRDYVDRIRSSSARIMKCSGARSRKTKEHASTGKPTRLTNKASTHEIPPADSTYGKTTTGNWLSQTW</sequence>
<accession>A0A1E1LLI4</accession>
<proteinExistence type="predicted"/>
<feature type="compositionally biased region" description="Polar residues" evidence="1">
    <location>
        <begin position="204"/>
        <end position="213"/>
    </location>
</feature>
<protein>
    <submittedName>
        <fullName evidence="2">Uncharacterized protein</fullName>
    </submittedName>
</protein>
<name>A0A1E1LLI4_9HELO</name>
<organism evidence="2 3">
    <name type="scientific">Rhynchosporium agropyri</name>
    <dbReference type="NCBI Taxonomy" id="914238"/>
    <lineage>
        <taxon>Eukaryota</taxon>
        <taxon>Fungi</taxon>
        <taxon>Dikarya</taxon>
        <taxon>Ascomycota</taxon>
        <taxon>Pezizomycotina</taxon>
        <taxon>Leotiomycetes</taxon>
        <taxon>Helotiales</taxon>
        <taxon>Ploettnerulaceae</taxon>
        <taxon>Rhynchosporium</taxon>
    </lineage>
</organism>
<dbReference type="Proteomes" id="UP000178912">
    <property type="component" value="Unassembled WGS sequence"/>
</dbReference>
<dbReference type="OrthoDB" id="5426877at2759"/>
<reference evidence="3" key="1">
    <citation type="submission" date="2016-03" db="EMBL/GenBank/DDBJ databases">
        <authorList>
            <person name="Guldener U."/>
        </authorList>
    </citation>
    <scope>NUCLEOTIDE SEQUENCE [LARGE SCALE GENOMIC DNA]</scope>
    <source>
        <strain evidence="3">04CH-RAC-A.6.1</strain>
    </source>
</reference>
<dbReference type="EMBL" id="FJUX01000140">
    <property type="protein sequence ID" value="CZT11373.1"/>
    <property type="molecule type" value="Genomic_DNA"/>
</dbReference>
<evidence type="ECO:0000313" key="3">
    <source>
        <dbReference type="Proteomes" id="UP000178912"/>
    </source>
</evidence>
<keyword evidence="3" id="KW-1185">Reference proteome</keyword>
<gene>
    <name evidence="2" type="ORF">RAG0_15546</name>
</gene>
<evidence type="ECO:0000313" key="2">
    <source>
        <dbReference type="EMBL" id="CZT11373.1"/>
    </source>
</evidence>
<dbReference type="AlphaFoldDB" id="A0A1E1LLI4"/>
<feature type="region of interest" description="Disordered" evidence="1">
    <location>
        <begin position="189"/>
        <end position="238"/>
    </location>
</feature>